<comment type="caution">
    <text evidence="2">The sequence shown here is derived from an EMBL/GenBank/DDBJ whole genome shotgun (WGS) entry which is preliminary data.</text>
</comment>
<evidence type="ECO:0008006" key="4">
    <source>
        <dbReference type="Google" id="ProtNLM"/>
    </source>
</evidence>
<sequence>MKPLWRASSFTIQALFLFALLLLLYSPFKAGIISFQKISANKDLIDAISSILGILGIFIGGTLAYIRFFKGRILSPKVDLEIQSGVLLQKRSKSHWIEISITNRGNVTLWNYQIFIYLRPHPLGNRIEYSDCVIPSSHEHGEKLVDVGETAFEHAVIEVQEVYSVFTFEVIVVDSSNTIWRRCLTVSNS</sequence>
<name>A0ABS5Y3Y5_9CYAN</name>
<keyword evidence="1" id="KW-0472">Membrane</keyword>
<evidence type="ECO:0000313" key="3">
    <source>
        <dbReference type="Proteomes" id="UP001196661"/>
    </source>
</evidence>
<keyword evidence="1" id="KW-0812">Transmembrane</keyword>
<gene>
    <name evidence="2" type="ORF">IXB28_10010</name>
</gene>
<keyword evidence="3" id="KW-1185">Reference proteome</keyword>
<keyword evidence="1" id="KW-1133">Transmembrane helix</keyword>
<organism evidence="2 3">
    <name type="scientific">Leptothoe kymatousa TAU-MAC 1615</name>
    <dbReference type="NCBI Taxonomy" id="2364775"/>
    <lineage>
        <taxon>Bacteria</taxon>
        <taxon>Bacillati</taxon>
        <taxon>Cyanobacteriota</taxon>
        <taxon>Cyanophyceae</taxon>
        <taxon>Nodosilineales</taxon>
        <taxon>Cymatolegaceae</taxon>
        <taxon>Leptothoe</taxon>
        <taxon>Leptothoe kymatousa</taxon>
    </lineage>
</organism>
<feature type="transmembrane region" description="Helical" evidence="1">
    <location>
        <begin position="46"/>
        <end position="66"/>
    </location>
</feature>
<protein>
    <recommendedName>
        <fullName evidence="4">DUF1616 domain-containing protein</fullName>
    </recommendedName>
</protein>
<evidence type="ECO:0000256" key="1">
    <source>
        <dbReference type="SAM" id="Phobius"/>
    </source>
</evidence>
<dbReference type="EMBL" id="JADOER010000009">
    <property type="protein sequence ID" value="MBT9312540.1"/>
    <property type="molecule type" value="Genomic_DNA"/>
</dbReference>
<proteinExistence type="predicted"/>
<dbReference type="Proteomes" id="UP001196661">
    <property type="component" value="Unassembled WGS sequence"/>
</dbReference>
<dbReference type="RefSeq" id="WP_215618440.1">
    <property type="nucleotide sequence ID" value="NZ_JADOER010000009.1"/>
</dbReference>
<accession>A0ABS5Y3Y5</accession>
<evidence type="ECO:0000313" key="2">
    <source>
        <dbReference type="EMBL" id="MBT9312540.1"/>
    </source>
</evidence>
<reference evidence="2 3" key="1">
    <citation type="journal article" date="2021" name="Mar. Drugs">
        <title>Genome Reduction and Secondary Metabolism of the Marine Sponge-Associated Cyanobacterium Leptothoe.</title>
        <authorList>
            <person name="Konstantinou D."/>
            <person name="Popin R.V."/>
            <person name="Fewer D.P."/>
            <person name="Sivonen K."/>
            <person name="Gkelis S."/>
        </authorList>
    </citation>
    <scope>NUCLEOTIDE SEQUENCE [LARGE SCALE GENOMIC DNA]</scope>
    <source>
        <strain evidence="2 3">TAU-MAC 1615</strain>
    </source>
</reference>